<keyword evidence="4 6" id="KW-1133">Transmembrane helix</keyword>
<dbReference type="PANTHER" id="PTHR39087:SF2">
    <property type="entry name" value="UPF0104 MEMBRANE PROTEIN MJ1595"/>
    <property type="match status" value="1"/>
</dbReference>
<dbReference type="EMBL" id="JABZSQ010000096">
    <property type="protein sequence ID" value="MBF1415138.1"/>
    <property type="molecule type" value="Genomic_DNA"/>
</dbReference>
<sequence>MKTKKLRNNIIKIALPLLLGSAILYWMYRGFDFSSIKHVLFHEMNWTWMILSLPFGILAQAFRGWRWKQTLEPIGEHPRSSVCVNAIFLSYAVSLLIPRIGEFARCGVLNRYDKVPFSKAIGTVVTERVVDTIIVMLITAIAFLMQIGVFVNFFSKTGTRIDDIFRMFSTTGWIVTGICAIASLILFYFVLRHLSIYNKVKEMLTGIWQGISSLRSVKNIPLFLGYSLGIWGCYFLHYYLTFFCFDATSRLGLSCALVSFVVGSIAVIVPTPNGAGPWHFAVKTMLILYGVADTQALYFVLIVHTVQTLLVILLGVYSWIALSFTKGAVALTSPAKLTYPTNETN</sequence>
<feature type="transmembrane region" description="Helical" evidence="6">
    <location>
        <begin position="133"/>
        <end position="155"/>
    </location>
</feature>
<feature type="transmembrane region" description="Helical" evidence="6">
    <location>
        <begin position="46"/>
        <end position="62"/>
    </location>
</feature>
<proteinExistence type="predicted"/>
<keyword evidence="3 6" id="KW-0812">Transmembrane</keyword>
<comment type="caution">
    <text evidence="7">The sequence shown here is derived from an EMBL/GenBank/DDBJ whole genome shotgun (WGS) entry which is preliminary data.</text>
</comment>
<evidence type="ECO:0000256" key="1">
    <source>
        <dbReference type="ARBA" id="ARBA00004651"/>
    </source>
</evidence>
<gene>
    <name evidence="7" type="ORF">HXN33_06100</name>
</gene>
<evidence type="ECO:0000313" key="8">
    <source>
        <dbReference type="Proteomes" id="UP000757461"/>
    </source>
</evidence>
<dbReference type="Pfam" id="PF03706">
    <property type="entry name" value="LPG_synthase_TM"/>
    <property type="match status" value="1"/>
</dbReference>
<dbReference type="NCBIfam" id="TIGR00374">
    <property type="entry name" value="flippase-like domain"/>
    <property type="match status" value="1"/>
</dbReference>
<feature type="transmembrane region" description="Helical" evidence="6">
    <location>
        <begin position="9"/>
        <end position="26"/>
    </location>
</feature>
<accession>A0A930HZ84</accession>
<dbReference type="PANTHER" id="PTHR39087">
    <property type="entry name" value="UPF0104 MEMBRANE PROTEIN MJ1595"/>
    <property type="match status" value="1"/>
</dbReference>
<feature type="transmembrane region" description="Helical" evidence="6">
    <location>
        <begin position="82"/>
        <end position="101"/>
    </location>
</feature>
<feature type="transmembrane region" description="Helical" evidence="6">
    <location>
        <begin position="220"/>
        <end position="239"/>
    </location>
</feature>
<protein>
    <submittedName>
        <fullName evidence="7">Flippase-like domain-containing protein</fullName>
    </submittedName>
</protein>
<dbReference type="InterPro" id="IPR022791">
    <property type="entry name" value="L-PG_synthase/AglD"/>
</dbReference>
<evidence type="ECO:0000256" key="3">
    <source>
        <dbReference type="ARBA" id="ARBA00022692"/>
    </source>
</evidence>
<organism evidence="7 8">
    <name type="scientific">Prevotella histicola</name>
    <dbReference type="NCBI Taxonomy" id="470565"/>
    <lineage>
        <taxon>Bacteria</taxon>
        <taxon>Pseudomonadati</taxon>
        <taxon>Bacteroidota</taxon>
        <taxon>Bacteroidia</taxon>
        <taxon>Bacteroidales</taxon>
        <taxon>Prevotellaceae</taxon>
        <taxon>Prevotella</taxon>
    </lineage>
</organism>
<evidence type="ECO:0000256" key="5">
    <source>
        <dbReference type="ARBA" id="ARBA00023136"/>
    </source>
</evidence>
<dbReference type="GO" id="GO:0005886">
    <property type="term" value="C:plasma membrane"/>
    <property type="evidence" value="ECO:0007669"/>
    <property type="project" value="UniProtKB-SubCell"/>
</dbReference>
<evidence type="ECO:0000313" key="7">
    <source>
        <dbReference type="EMBL" id="MBF1415138.1"/>
    </source>
</evidence>
<comment type="subcellular location">
    <subcellularLocation>
        <location evidence="1">Cell membrane</location>
        <topology evidence="1">Multi-pass membrane protein</topology>
    </subcellularLocation>
</comment>
<feature type="transmembrane region" description="Helical" evidence="6">
    <location>
        <begin position="251"/>
        <end position="269"/>
    </location>
</feature>
<evidence type="ECO:0000256" key="4">
    <source>
        <dbReference type="ARBA" id="ARBA00022989"/>
    </source>
</evidence>
<evidence type="ECO:0000256" key="2">
    <source>
        <dbReference type="ARBA" id="ARBA00022475"/>
    </source>
</evidence>
<keyword evidence="5 6" id="KW-0472">Membrane</keyword>
<feature type="transmembrane region" description="Helical" evidence="6">
    <location>
        <begin position="167"/>
        <end position="191"/>
    </location>
</feature>
<dbReference type="AlphaFoldDB" id="A0A930HZ84"/>
<feature type="transmembrane region" description="Helical" evidence="6">
    <location>
        <begin position="296"/>
        <end position="320"/>
    </location>
</feature>
<name>A0A930HZ84_9BACT</name>
<dbReference type="Proteomes" id="UP000757461">
    <property type="component" value="Unassembled WGS sequence"/>
</dbReference>
<dbReference type="RefSeq" id="WP_025791881.1">
    <property type="nucleotide sequence ID" value="NZ_CAUOMI010000029.1"/>
</dbReference>
<reference evidence="7" key="1">
    <citation type="submission" date="2020-04" db="EMBL/GenBank/DDBJ databases">
        <title>Deep metagenomics examines the oral microbiome during advanced dental caries in children, revealing novel taxa and co-occurrences with host molecules.</title>
        <authorList>
            <person name="Baker J.L."/>
            <person name="Morton J.T."/>
            <person name="Dinis M."/>
            <person name="Alvarez R."/>
            <person name="Tran N.C."/>
            <person name="Knight R."/>
            <person name="Edlund A."/>
        </authorList>
    </citation>
    <scope>NUCLEOTIDE SEQUENCE</scope>
    <source>
        <strain evidence="7">JCVI_25_bin.9</strain>
    </source>
</reference>
<evidence type="ECO:0000256" key="6">
    <source>
        <dbReference type="SAM" id="Phobius"/>
    </source>
</evidence>
<keyword evidence="2" id="KW-1003">Cell membrane</keyword>